<dbReference type="CDD" id="cd03398">
    <property type="entry name" value="PAP2_haloperoxidase"/>
    <property type="match status" value="1"/>
</dbReference>
<dbReference type="SUPFAM" id="SSF48317">
    <property type="entry name" value="Acid phosphatase/Vanadium-dependent haloperoxidase"/>
    <property type="match status" value="1"/>
</dbReference>
<dbReference type="InterPro" id="IPR000326">
    <property type="entry name" value="PAP2/HPO"/>
</dbReference>
<protein>
    <submittedName>
        <fullName evidence="3">Vanadium-dependent haloperoxidase</fullName>
    </submittedName>
</protein>
<reference evidence="3 4" key="1">
    <citation type="submission" date="2021-05" db="EMBL/GenBank/DDBJ databases">
        <title>Novel Bacillus species.</title>
        <authorList>
            <person name="Liu G."/>
        </authorList>
    </citation>
    <scope>NUCLEOTIDE SEQUENCE [LARGE SCALE GENOMIC DNA]</scope>
    <source>
        <strain evidence="3 4">FJAT-49705</strain>
    </source>
</reference>
<dbReference type="Gene3D" id="1.10.606.10">
    <property type="entry name" value="Vanadium-containing Chloroperoxidase, domain 2"/>
    <property type="match status" value="1"/>
</dbReference>
<dbReference type="PANTHER" id="PTHR34599">
    <property type="entry name" value="PEROXIDASE-RELATED"/>
    <property type="match status" value="1"/>
</dbReference>
<dbReference type="InterPro" id="IPR016119">
    <property type="entry name" value="Br/Cl_peroxidase_C"/>
</dbReference>
<keyword evidence="4" id="KW-1185">Reference proteome</keyword>
<proteinExistence type="predicted"/>
<comment type="caution">
    <text evidence="3">The sequence shown here is derived from an EMBL/GenBank/DDBJ whole genome shotgun (WGS) entry which is preliminary data.</text>
</comment>
<dbReference type="PANTHER" id="PTHR34599:SF1">
    <property type="entry name" value="PHOSPHATIDIC ACID PHOSPHATASE TYPE 2_HALOPEROXIDASE DOMAIN-CONTAINING PROTEIN"/>
    <property type="match status" value="1"/>
</dbReference>
<sequence>MSKRKNKKKKSCLIGPLNQKDRNNKAKRIRVQAAKSQMKIPISKHFCNRDEFRYKKKIGSYTKGLPHNSLGIVENSAYHNFLKALKSGKTEDFELIPLGGMVKLANPQAAYAFDLVGTDSHQFRIAVPPSFSSAWEASEMAEVYWQALTRDVPFEQFDTNPLTLAAASDLTRFTDYRGPKINGKVTPSTLFRGETKGDFVGPYISQFLWKDIPYGATTMVQRYRTTIAGSDYMHSYDEWLKIQNGSPAVSPKTDNTPRYIRNGRDLGEFVHHDFSFQCPLSACLILLSYGKEALDPANPYLSSATQAGFITFGGPHILDLVVRAARQALEAAWFQKFLVHRRVRPEEFGGHVHNHMIRKACYPIHEDLLQSQVLSEVFRKYGTYLLPMAYPEGCPTHPAFPSGHACIAGAGITILKAFFNESYVIQDAVVPNVDGTSLKPYLSEPLKIGGELNKLASNIAIGRDTAGVHWRSDAIEGLKLGEAVATSILRDYRSTYNENFKGFTFSKFDGTLITI</sequence>
<dbReference type="InterPro" id="IPR052559">
    <property type="entry name" value="V-haloperoxidase"/>
</dbReference>
<dbReference type="Proteomes" id="UP000681027">
    <property type="component" value="Unassembled WGS sequence"/>
</dbReference>
<feature type="region of interest" description="Disordered" evidence="1">
    <location>
        <begin position="1"/>
        <end position="25"/>
    </location>
</feature>
<gene>
    <name evidence="3" type="ORF">KHA94_04560</name>
</gene>
<evidence type="ECO:0000313" key="3">
    <source>
        <dbReference type="EMBL" id="MBS4189488.1"/>
    </source>
</evidence>
<feature type="compositionally biased region" description="Basic residues" evidence="1">
    <location>
        <begin position="1"/>
        <end position="11"/>
    </location>
</feature>
<evidence type="ECO:0000256" key="1">
    <source>
        <dbReference type="SAM" id="MobiDB-lite"/>
    </source>
</evidence>
<evidence type="ECO:0000313" key="4">
    <source>
        <dbReference type="Proteomes" id="UP000681027"/>
    </source>
</evidence>
<feature type="domain" description="Phosphatidic acid phosphatase type 2/haloperoxidase" evidence="2">
    <location>
        <begin position="390"/>
        <end position="491"/>
    </location>
</feature>
<evidence type="ECO:0000259" key="2">
    <source>
        <dbReference type="Pfam" id="PF01569"/>
    </source>
</evidence>
<organism evidence="3 4">
    <name type="scientific">Cytobacillus citreus</name>
    <dbReference type="NCBI Taxonomy" id="2833586"/>
    <lineage>
        <taxon>Bacteria</taxon>
        <taxon>Bacillati</taxon>
        <taxon>Bacillota</taxon>
        <taxon>Bacilli</taxon>
        <taxon>Bacillales</taxon>
        <taxon>Bacillaceae</taxon>
        <taxon>Cytobacillus</taxon>
    </lineage>
</organism>
<name>A0ABS5NQ01_9BACI</name>
<dbReference type="InterPro" id="IPR036938">
    <property type="entry name" value="PAP2/HPO_sf"/>
</dbReference>
<dbReference type="RefSeq" id="WP_213100918.1">
    <property type="nucleotide sequence ID" value="NZ_JAGYPM010000001.1"/>
</dbReference>
<dbReference type="EMBL" id="JAGYPM010000001">
    <property type="protein sequence ID" value="MBS4189488.1"/>
    <property type="molecule type" value="Genomic_DNA"/>
</dbReference>
<dbReference type="Pfam" id="PF01569">
    <property type="entry name" value="PAP2"/>
    <property type="match status" value="1"/>
</dbReference>
<accession>A0ABS5NQ01</accession>